<comment type="caution">
    <text evidence="3">The sequence shown here is derived from an EMBL/GenBank/DDBJ whole genome shotgun (WGS) entry which is preliminary data.</text>
</comment>
<evidence type="ECO:0000313" key="4">
    <source>
        <dbReference type="Proteomes" id="UP000631114"/>
    </source>
</evidence>
<evidence type="ECO:0000256" key="1">
    <source>
        <dbReference type="SAM" id="Coils"/>
    </source>
</evidence>
<name>A0A835HG52_9MAGN</name>
<protein>
    <submittedName>
        <fullName evidence="3">Uncharacterized protein</fullName>
    </submittedName>
</protein>
<keyword evidence="1" id="KW-0175">Coiled coil</keyword>
<dbReference type="Proteomes" id="UP000631114">
    <property type="component" value="Unassembled WGS sequence"/>
</dbReference>
<feature type="compositionally biased region" description="Polar residues" evidence="2">
    <location>
        <begin position="182"/>
        <end position="193"/>
    </location>
</feature>
<feature type="compositionally biased region" description="Basic and acidic residues" evidence="2">
    <location>
        <begin position="134"/>
        <end position="147"/>
    </location>
</feature>
<feature type="region of interest" description="Disordered" evidence="2">
    <location>
        <begin position="171"/>
        <end position="225"/>
    </location>
</feature>
<keyword evidence="4" id="KW-1185">Reference proteome</keyword>
<reference evidence="3 4" key="1">
    <citation type="submission" date="2020-10" db="EMBL/GenBank/DDBJ databases">
        <title>The Coptis chinensis genome and diversification of protoberbering-type alkaloids.</title>
        <authorList>
            <person name="Wang B."/>
            <person name="Shu S."/>
            <person name="Song C."/>
            <person name="Liu Y."/>
        </authorList>
    </citation>
    <scope>NUCLEOTIDE SEQUENCE [LARGE SCALE GENOMIC DNA]</scope>
    <source>
        <strain evidence="3">HL-2020</strain>
        <tissue evidence="3">Leaf</tissue>
    </source>
</reference>
<feature type="region of interest" description="Disordered" evidence="2">
    <location>
        <begin position="115"/>
        <end position="153"/>
    </location>
</feature>
<dbReference type="EMBL" id="JADFTS010000007">
    <property type="protein sequence ID" value="KAF9596248.1"/>
    <property type="molecule type" value="Genomic_DNA"/>
</dbReference>
<proteinExistence type="predicted"/>
<dbReference type="AlphaFoldDB" id="A0A835HG52"/>
<dbReference type="OrthoDB" id="660305at2759"/>
<feature type="compositionally biased region" description="Low complexity" evidence="2">
    <location>
        <begin position="15"/>
        <end position="28"/>
    </location>
</feature>
<evidence type="ECO:0000313" key="3">
    <source>
        <dbReference type="EMBL" id="KAF9596248.1"/>
    </source>
</evidence>
<organism evidence="3 4">
    <name type="scientific">Coptis chinensis</name>
    <dbReference type="NCBI Taxonomy" id="261450"/>
    <lineage>
        <taxon>Eukaryota</taxon>
        <taxon>Viridiplantae</taxon>
        <taxon>Streptophyta</taxon>
        <taxon>Embryophyta</taxon>
        <taxon>Tracheophyta</taxon>
        <taxon>Spermatophyta</taxon>
        <taxon>Magnoliopsida</taxon>
        <taxon>Ranunculales</taxon>
        <taxon>Ranunculaceae</taxon>
        <taxon>Coptidoideae</taxon>
        <taxon>Coptis</taxon>
    </lineage>
</organism>
<feature type="coiled-coil region" evidence="1">
    <location>
        <begin position="307"/>
        <end position="334"/>
    </location>
</feature>
<dbReference type="PANTHER" id="PTHR34466:SF3">
    <property type="entry name" value="OS11G0129800 PROTEIN"/>
    <property type="match status" value="1"/>
</dbReference>
<evidence type="ECO:0000256" key="2">
    <source>
        <dbReference type="SAM" id="MobiDB-lite"/>
    </source>
</evidence>
<dbReference type="PANTHER" id="PTHR34466">
    <property type="entry name" value="OS11G0129800 PROTEIN"/>
    <property type="match status" value="1"/>
</dbReference>
<accession>A0A835HG52</accession>
<sequence>MAVSAFKSTSKRGKTSSSSSSSASSTSSLDKKLIPYRRSRSVSATSRTSFDDVINKRDNPLFCSSIESQDVVEFNNNNKLIAITKVYPNDEYDGVRDATRGRSVTRNIATGNHSVSSRQAMMGQCLSRRSVSRVRREDSESENEKRYSHSSTLRSKIIGQLSSSVHKATCINNRDSEHSSRTRNSQTWSSQHPLSEPLDHFSSSSRASFREDATSTSSFSEAEEKTVLADSEQIKSFQSDLEAEDIGTSGLYDTVRSEVRRAITEIQGDLENAIRKKNLTNIAVTNIDDIPRDLVNPDAIELVSEIRSEYATKMKQSQDRARKLRADLAVEEHREQEFSRILEEILPEPKKFQTQNSRPRRKTSIERRRMSKRLTEEALNYFDECVSISTFDGSDFSSTEDPLNTLAVCDPPSGDHNLLPPTSYSASASYCINRLMNSNKELDEESQSMLSHDDSALLAKGNRQDFLKDNDNVTYSRASQDRLLRFSFAHEPKEDKIRHEMGNYIKMFQKEIQKGDDCRVARPRHYDEDYYDFSLPDETLLFDKVVFRNRIESGVFLLCGN</sequence>
<gene>
    <name evidence="3" type="ORF">IFM89_008411</name>
</gene>
<feature type="region of interest" description="Disordered" evidence="2">
    <location>
        <begin position="1"/>
        <end position="48"/>
    </location>
</feature>